<accession>A0ABT9J887</accession>
<gene>
    <name evidence="3" type="ORF">Q5Y72_02825</name>
</gene>
<feature type="region of interest" description="Disordered" evidence="1">
    <location>
        <begin position="65"/>
        <end position="102"/>
    </location>
</feature>
<dbReference type="Proteomes" id="UP001224997">
    <property type="component" value="Unassembled WGS sequence"/>
</dbReference>
<proteinExistence type="predicted"/>
<evidence type="ECO:0000313" key="4">
    <source>
        <dbReference type="Proteomes" id="UP001224997"/>
    </source>
</evidence>
<feature type="chain" id="PRO_5046116684" description="D-galactarate dehydratase" evidence="2">
    <location>
        <begin position="19"/>
        <end position="183"/>
    </location>
</feature>
<organism evidence="3 4">
    <name type="scientific">Paracoccus spongiarum</name>
    <dbReference type="NCBI Taxonomy" id="3064387"/>
    <lineage>
        <taxon>Bacteria</taxon>
        <taxon>Pseudomonadati</taxon>
        <taxon>Pseudomonadota</taxon>
        <taxon>Alphaproteobacteria</taxon>
        <taxon>Rhodobacterales</taxon>
        <taxon>Paracoccaceae</taxon>
        <taxon>Paracoccus</taxon>
    </lineage>
</organism>
<dbReference type="RefSeq" id="WP_305961901.1">
    <property type="nucleotide sequence ID" value="NZ_JAVAMQ010000002.1"/>
</dbReference>
<feature type="compositionally biased region" description="Low complexity" evidence="1">
    <location>
        <begin position="65"/>
        <end position="99"/>
    </location>
</feature>
<sequence length="183" mass="17963">MRITMTATAAMAGLGLLAACTPAGIGGSTSRPAATTAAATAAAPAGKVETALTPAQVAAATAITRAPAPRPAARATAAQLDTTTAAQRAAAAQAPQPDTAETRLGSTIASLGDPTEGGFWIKTPLVKARGIGRIFNPANGKSAKVDLIPLDGPASGGSQVSLPALQLIGVSLTDLPSIEVFRS</sequence>
<comment type="caution">
    <text evidence="3">The sequence shown here is derived from an EMBL/GenBank/DDBJ whole genome shotgun (WGS) entry which is preliminary data.</text>
</comment>
<evidence type="ECO:0000313" key="3">
    <source>
        <dbReference type="EMBL" id="MDP5306028.1"/>
    </source>
</evidence>
<evidence type="ECO:0000256" key="1">
    <source>
        <dbReference type="SAM" id="MobiDB-lite"/>
    </source>
</evidence>
<evidence type="ECO:0000256" key="2">
    <source>
        <dbReference type="SAM" id="SignalP"/>
    </source>
</evidence>
<feature type="signal peptide" evidence="2">
    <location>
        <begin position="1"/>
        <end position="18"/>
    </location>
</feature>
<keyword evidence="4" id="KW-1185">Reference proteome</keyword>
<protein>
    <recommendedName>
        <fullName evidence="5">D-galactarate dehydratase</fullName>
    </recommendedName>
</protein>
<keyword evidence="2" id="KW-0732">Signal</keyword>
<name>A0ABT9J887_9RHOB</name>
<reference evidence="3 4" key="1">
    <citation type="submission" date="2023-08" db="EMBL/GenBank/DDBJ databases">
        <authorList>
            <person name="Park J.-S."/>
        </authorList>
    </citation>
    <scope>NUCLEOTIDE SEQUENCE [LARGE SCALE GENOMIC DNA]</scope>
    <source>
        <strain evidence="3 4">2205BS29-5</strain>
    </source>
</reference>
<evidence type="ECO:0008006" key="5">
    <source>
        <dbReference type="Google" id="ProtNLM"/>
    </source>
</evidence>
<dbReference type="PROSITE" id="PS51257">
    <property type="entry name" value="PROKAR_LIPOPROTEIN"/>
    <property type="match status" value="1"/>
</dbReference>
<dbReference type="EMBL" id="JAVAMQ010000002">
    <property type="protein sequence ID" value="MDP5306028.1"/>
    <property type="molecule type" value="Genomic_DNA"/>
</dbReference>